<dbReference type="PANTHER" id="PTHR43736">
    <property type="entry name" value="ADP-RIBOSE PYROPHOSPHATASE"/>
    <property type="match status" value="1"/>
</dbReference>
<feature type="domain" description="Nudix hydrolase" evidence="3">
    <location>
        <begin position="1"/>
        <end position="130"/>
    </location>
</feature>
<accession>A0AAE3IUP8</accession>
<proteinExistence type="inferred from homology"/>
<name>A0AAE3IUP8_9BACI</name>
<dbReference type="SUPFAM" id="SSF55811">
    <property type="entry name" value="Nudix"/>
    <property type="match status" value="1"/>
</dbReference>
<reference evidence="4" key="1">
    <citation type="submission" date="2022-10" db="EMBL/GenBank/DDBJ databases">
        <title>Description of Fervidibacillus gen. nov. in the family Fervidibacillaceae fam. nov. with two species, Fervidibacillus albus sp. nov., and Fervidibacillus halotolerans sp. nov., isolated from tidal flat sediments.</title>
        <authorList>
            <person name="Kwon K.K."/>
            <person name="Yang S.-H."/>
        </authorList>
    </citation>
    <scope>NUCLEOTIDE SEQUENCE</scope>
    <source>
        <strain evidence="4">JCM 19140</strain>
    </source>
</reference>
<dbReference type="InterPro" id="IPR015797">
    <property type="entry name" value="NUDIX_hydrolase-like_dom_sf"/>
</dbReference>
<comment type="similarity">
    <text evidence="2">Belongs to the Nudix hydrolase family.</text>
</comment>
<comment type="caution">
    <text evidence="4">The sequence shown here is derived from an EMBL/GenBank/DDBJ whole genome shotgun (WGS) entry which is preliminary data.</text>
</comment>
<evidence type="ECO:0000256" key="2">
    <source>
        <dbReference type="RuleBase" id="RU003476"/>
    </source>
</evidence>
<protein>
    <submittedName>
        <fullName evidence="4">NUDIX domain-containing protein</fullName>
    </submittedName>
</protein>
<dbReference type="EMBL" id="JAOUSF010000005">
    <property type="protein sequence ID" value="MCU9614782.1"/>
    <property type="molecule type" value="Genomic_DNA"/>
</dbReference>
<sequence length="131" mass="14791">MRNRSSVILIKDKQIALIKRIREGNVYYVFPGGGIEVGETPEAAAKREALEELGLDVTIGKKVATMSNQGNQYFFLAEITGGTFGTGRGEEFTDERRERGMYIPQWVHKDQLLFIDLKPEEMVAVINELLK</sequence>
<keyword evidence="1 2" id="KW-0378">Hydrolase</keyword>
<evidence type="ECO:0000313" key="4">
    <source>
        <dbReference type="EMBL" id="MCU9614782.1"/>
    </source>
</evidence>
<evidence type="ECO:0000259" key="3">
    <source>
        <dbReference type="PROSITE" id="PS51462"/>
    </source>
</evidence>
<dbReference type="RefSeq" id="WP_263074103.1">
    <property type="nucleotide sequence ID" value="NZ_JAOUSF010000005.1"/>
</dbReference>
<dbReference type="PRINTS" id="PR00502">
    <property type="entry name" value="NUDIXFAMILY"/>
</dbReference>
<dbReference type="InterPro" id="IPR020084">
    <property type="entry name" value="NUDIX_hydrolase_CS"/>
</dbReference>
<dbReference type="Proteomes" id="UP001209318">
    <property type="component" value="Unassembled WGS sequence"/>
</dbReference>
<dbReference type="InterPro" id="IPR000086">
    <property type="entry name" value="NUDIX_hydrolase_dom"/>
</dbReference>
<dbReference type="Pfam" id="PF00293">
    <property type="entry name" value="NUDIX"/>
    <property type="match status" value="1"/>
</dbReference>
<keyword evidence="5" id="KW-1185">Reference proteome</keyword>
<dbReference type="PROSITE" id="PS00893">
    <property type="entry name" value="NUDIX_BOX"/>
    <property type="match status" value="1"/>
</dbReference>
<gene>
    <name evidence="4" type="ORF">OEV98_14660</name>
</gene>
<dbReference type="CDD" id="cd04669">
    <property type="entry name" value="NUDIX_Hydrolase"/>
    <property type="match status" value="1"/>
</dbReference>
<dbReference type="GO" id="GO:0016787">
    <property type="term" value="F:hydrolase activity"/>
    <property type="evidence" value="ECO:0007669"/>
    <property type="project" value="UniProtKB-KW"/>
</dbReference>
<dbReference type="InterPro" id="IPR020476">
    <property type="entry name" value="Nudix_hydrolase"/>
</dbReference>
<organism evidence="4 5">
    <name type="scientific">Perspicuibacillus lycopersici</name>
    <dbReference type="NCBI Taxonomy" id="1325689"/>
    <lineage>
        <taxon>Bacteria</taxon>
        <taxon>Bacillati</taxon>
        <taxon>Bacillota</taxon>
        <taxon>Bacilli</taxon>
        <taxon>Bacillales</taxon>
        <taxon>Bacillaceae</taxon>
        <taxon>Perspicuibacillus</taxon>
    </lineage>
</organism>
<dbReference type="PROSITE" id="PS51462">
    <property type="entry name" value="NUDIX"/>
    <property type="match status" value="1"/>
</dbReference>
<evidence type="ECO:0000256" key="1">
    <source>
        <dbReference type="ARBA" id="ARBA00022801"/>
    </source>
</evidence>
<evidence type="ECO:0000313" key="5">
    <source>
        <dbReference type="Proteomes" id="UP001209318"/>
    </source>
</evidence>
<dbReference type="AlphaFoldDB" id="A0AAE3IUP8"/>
<dbReference type="Gene3D" id="3.90.79.10">
    <property type="entry name" value="Nucleoside Triphosphate Pyrophosphohydrolase"/>
    <property type="match status" value="1"/>
</dbReference>
<dbReference type="PANTHER" id="PTHR43736:SF2">
    <property type="entry name" value="MUTT_NUDIX FAMILY PROTEIN"/>
    <property type="match status" value="1"/>
</dbReference>